<evidence type="ECO:0000313" key="1">
    <source>
        <dbReference type="Proteomes" id="UP000025227"/>
    </source>
</evidence>
<reference evidence="2" key="1">
    <citation type="submission" date="2020-12" db="UniProtKB">
        <authorList>
            <consortium name="WormBaseParasite"/>
        </authorList>
    </citation>
    <scope>IDENTIFICATION</scope>
    <source>
        <strain evidence="2">MHco3</strain>
    </source>
</reference>
<accession>A0A7I4Y1D0</accession>
<protein>
    <submittedName>
        <fullName evidence="2">DDE_3 domain-containing protein</fullName>
    </submittedName>
</protein>
<dbReference type="GO" id="GO:0003676">
    <property type="term" value="F:nucleic acid binding"/>
    <property type="evidence" value="ECO:0007669"/>
    <property type="project" value="InterPro"/>
</dbReference>
<dbReference type="WBParaSite" id="HCON_00042100-00001">
    <property type="protein sequence ID" value="HCON_00042100-00001"/>
    <property type="gene ID" value="HCON_00042100"/>
</dbReference>
<dbReference type="AlphaFoldDB" id="A0A7I4Y1D0"/>
<dbReference type="InterPro" id="IPR001888">
    <property type="entry name" value="Transposase_1"/>
</dbReference>
<name>A0A7I4Y1D0_HAECO</name>
<dbReference type="Proteomes" id="UP000025227">
    <property type="component" value="Unplaced"/>
</dbReference>
<dbReference type="InterPro" id="IPR052709">
    <property type="entry name" value="Transposase-MT_Hybrid"/>
</dbReference>
<keyword evidence="1" id="KW-1185">Reference proteome</keyword>
<organism evidence="1 2">
    <name type="scientific">Haemonchus contortus</name>
    <name type="common">Barber pole worm</name>
    <dbReference type="NCBI Taxonomy" id="6289"/>
    <lineage>
        <taxon>Eukaryota</taxon>
        <taxon>Metazoa</taxon>
        <taxon>Ecdysozoa</taxon>
        <taxon>Nematoda</taxon>
        <taxon>Chromadorea</taxon>
        <taxon>Rhabditida</taxon>
        <taxon>Rhabditina</taxon>
        <taxon>Rhabditomorpha</taxon>
        <taxon>Strongyloidea</taxon>
        <taxon>Trichostrongylidae</taxon>
        <taxon>Haemonchus</taxon>
    </lineage>
</organism>
<sequence length="224" mass="25729">MERMTSAPRSTIHDILRRRRFRPALPAVIPHTLTESERQVRVDVCRKLLDSKRTVAWTSFIIAQNEKWLSHENPHRKLQWLPIDIRPEAVAKRGAYVKKEMTSFFFCSAACFYYEILPRGAAVTAMVFCKHLRETVSQAPVSHRKGKLLVLMGNARPHHSRLRSWKSLGLPAYSILRIHLTLALATTTPPGVYKHTSKGKNFITVRRSRVQQMNESRRAPPLSG</sequence>
<dbReference type="OrthoDB" id="10017160at2759"/>
<dbReference type="Pfam" id="PF01359">
    <property type="entry name" value="Transposase_1"/>
    <property type="match status" value="1"/>
</dbReference>
<dbReference type="Gene3D" id="3.30.420.10">
    <property type="entry name" value="Ribonuclease H-like superfamily/Ribonuclease H"/>
    <property type="match status" value="1"/>
</dbReference>
<dbReference type="PANTHER" id="PTHR46060">
    <property type="entry name" value="MARINER MOS1 TRANSPOSASE-LIKE PROTEIN"/>
    <property type="match status" value="1"/>
</dbReference>
<dbReference type="PANTHER" id="PTHR46060:SF1">
    <property type="entry name" value="MARINER MOS1 TRANSPOSASE-LIKE PROTEIN"/>
    <property type="match status" value="1"/>
</dbReference>
<evidence type="ECO:0000313" key="2">
    <source>
        <dbReference type="WBParaSite" id="HCON_00042100-00001"/>
    </source>
</evidence>
<dbReference type="InterPro" id="IPR036397">
    <property type="entry name" value="RNaseH_sf"/>
</dbReference>
<proteinExistence type="predicted"/>